<name>A0AAE0IGM8_9PEZI</name>
<organism evidence="3 4">
    <name type="scientific">Cercophora scortea</name>
    <dbReference type="NCBI Taxonomy" id="314031"/>
    <lineage>
        <taxon>Eukaryota</taxon>
        <taxon>Fungi</taxon>
        <taxon>Dikarya</taxon>
        <taxon>Ascomycota</taxon>
        <taxon>Pezizomycotina</taxon>
        <taxon>Sordariomycetes</taxon>
        <taxon>Sordariomycetidae</taxon>
        <taxon>Sordariales</taxon>
        <taxon>Lasiosphaeriaceae</taxon>
        <taxon>Cercophora</taxon>
    </lineage>
</organism>
<dbReference type="EMBL" id="JAUEPO010000004">
    <property type="protein sequence ID" value="KAK3324555.1"/>
    <property type="molecule type" value="Genomic_DNA"/>
</dbReference>
<sequence>MSSSSLKPPQVSPSARRVVRDAFVELEQVISPADRNSFKSTTLGDVRKAAIDIENQLAARQSLRNMRRLMPLFAGLEHYHGAIEVLCNGTPFLPWVWAPVKLILQLSSEHVEAFDNIVEAYSRIGETLGRFEVLRQVFEGNDSFQQTLAIFLSDTVKFHKEAYKFVRRSSWKLFFRTSWGRFQRHYSHILDDLKRHEELVDKEANAHNIATVHSIRNEITSWRTESMKKIAKDDVEHTNIQYQSILAWLRMSNSVAEQSLIADSIADEITRFPGTCSWVLKNKKILTWLQDQADGSYLWVKGKPGSGKSVIATQLATFLRQRKASTTIRHLCSYLYRDSLKYDRIIASLICQLLHDNQDAVAYIYGEYILGKKMASNTVLEQVLIALLNTLSIDPSRPMYVRIILDGLDECDEDTQQKLLTTVNRIISTNSSLVVAKVLVSCRDTARLSRSLSKKSTMSLYDETQSLDSAITAYTNQKLLSMKPKFDELGLAGSDVSDIEAKIVQKADGMFLWARLVLEYLKNNIFFSREEMLEAVDALPRKLSDFYERVLNQVTDGFEEQSIRRLKLILGWVAFAKRPLRAFELRSALAFSSGKTGVQDAPPESALHACKPLIQRSQDSTYSFIHISVAEYLKGSESGFFLQMETAKREQTLACITCLVSISSIFEPSWTPENRAQRIVKGLYGLLPYVMDSWISNLAGLKGESQGGEAAIDAIVNLTYELLNQTSSVEEWITSTASTSSNDRWLSGSGHVQIFRQHPKLRIFIANEVMAREQRDKEILDNNVKEPGRSRIQGISESYESLVQEFLVADHVPGVSKELLQAFKESFGQFAYTCRFSKCQRRSLGFDSAKKRADHEKTHSQLLRCTQPGCAYPLPFRDTNGLKAHLQRYHGHRIS</sequence>
<feature type="domain" description="NACHT" evidence="2">
    <location>
        <begin position="296"/>
        <end position="455"/>
    </location>
</feature>
<protein>
    <recommendedName>
        <fullName evidence="2">NACHT domain-containing protein</fullName>
    </recommendedName>
</protein>
<dbReference type="SUPFAM" id="SSF52540">
    <property type="entry name" value="P-loop containing nucleoside triphosphate hydrolases"/>
    <property type="match status" value="1"/>
</dbReference>
<dbReference type="AlphaFoldDB" id="A0AAE0IGM8"/>
<dbReference type="Pfam" id="PF24883">
    <property type="entry name" value="NPHP3_N"/>
    <property type="match status" value="1"/>
</dbReference>
<accession>A0AAE0IGM8</accession>
<reference evidence="3" key="1">
    <citation type="journal article" date="2023" name="Mol. Phylogenet. Evol.">
        <title>Genome-scale phylogeny and comparative genomics of the fungal order Sordariales.</title>
        <authorList>
            <person name="Hensen N."/>
            <person name="Bonometti L."/>
            <person name="Westerberg I."/>
            <person name="Brannstrom I.O."/>
            <person name="Guillou S."/>
            <person name="Cros-Aarteil S."/>
            <person name="Calhoun S."/>
            <person name="Haridas S."/>
            <person name="Kuo A."/>
            <person name="Mondo S."/>
            <person name="Pangilinan J."/>
            <person name="Riley R."/>
            <person name="LaButti K."/>
            <person name="Andreopoulos B."/>
            <person name="Lipzen A."/>
            <person name="Chen C."/>
            <person name="Yan M."/>
            <person name="Daum C."/>
            <person name="Ng V."/>
            <person name="Clum A."/>
            <person name="Steindorff A."/>
            <person name="Ohm R.A."/>
            <person name="Martin F."/>
            <person name="Silar P."/>
            <person name="Natvig D.O."/>
            <person name="Lalanne C."/>
            <person name="Gautier V."/>
            <person name="Ament-Velasquez S.L."/>
            <person name="Kruys A."/>
            <person name="Hutchinson M.I."/>
            <person name="Powell A.J."/>
            <person name="Barry K."/>
            <person name="Miller A.N."/>
            <person name="Grigoriev I.V."/>
            <person name="Debuchy R."/>
            <person name="Gladieux P."/>
            <person name="Hiltunen Thoren M."/>
            <person name="Johannesson H."/>
        </authorList>
    </citation>
    <scope>NUCLEOTIDE SEQUENCE</scope>
    <source>
        <strain evidence="3">SMH4131-1</strain>
    </source>
</reference>
<dbReference type="InterPro" id="IPR027417">
    <property type="entry name" value="P-loop_NTPase"/>
</dbReference>
<dbReference type="PROSITE" id="PS50837">
    <property type="entry name" value="NACHT"/>
    <property type="match status" value="1"/>
</dbReference>
<evidence type="ECO:0000259" key="2">
    <source>
        <dbReference type="PROSITE" id="PS50837"/>
    </source>
</evidence>
<keyword evidence="1" id="KW-0677">Repeat</keyword>
<dbReference type="Pfam" id="PF24809">
    <property type="entry name" value="DUF7708"/>
    <property type="match status" value="1"/>
</dbReference>
<dbReference type="InterPro" id="IPR056884">
    <property type="entry name" value="NPHP3-like_N"/>
</dbReference>
<evidence type="ECO:0000313" key="3">
    <source>
        <dbReference type="EMBL" id="KAK3324555.1"/>
    </source>
</evidence>
<evidence type="ECO:0000313" key="4">
    <source>
        <dbReference type="Proteomes" id="UP001286456"/>
    </source>
</evidence>
<gene>
    <name evidence="3" type="ORF">B0T19DRAFT_232555</name>
</gene>
<keyword evidence="4" id="KW-1185">Reference proteome</keyword>
<dbReference type="PANTHER" id="PTHR10039">
    <property type="entry name" value="AMELOGENIN"/>
    <property type="match status" value="1"/>
</dbReference>
<reference evidence="3" key="2">
    <citation type="submission" date="2023-06" db="EMBL/GenBank/DDBJ databases">
        <authorList>
            <consortium name="Lawrence Berkeley National Laboratory"/>
            <person name="Haridas S."/>
            <person name="Hensen N."/>
            <person name="Bonometti L."/>
            <person name="Westerberg I."/>
            <person name="Brannstrom I.O."/>
            <person name="Guillou S."/>
            <person name="Cros-Aarteil S."/>
            <person name="Calhoun S."/>
            <person name="Kuo A."/>
            <person name="Mondo S."/>
            <person name="Pangilinan J."/>
            <person name="Riley R."/>
            <person name="Labutti K."/>
            <person name="Andreopoulos B."/>
            <person name="Lipzen A."/>
            <person name="Chen C."/>
            <person name="Yanf M."/>
            <person name="Daum C."/>
            <person name="Ng V."/>
            <person name="Clum A."/>
            <person name="Steindorff A."/>
            <person name="Ohm R."/>
            <person name="Martin F."/>
            <person name="Silar P."/>
            <person name="Natvig D."/>
            <person name="Lalanne C."/>
            <person name="Gautier V."/>
            <person name="Ament-Velasquez S.L."/>
            <person name="Kruys A."/>
            <person name="Hutchinson M.I."/>
            <person name="Powell A.J."/>
            <person name="Barry K."/>
            <person name="Miller A.N."/>
            <person name="Grigoriev I.V."/>
            <person name="Debuchy R."/>
            <person name="Gladieux P."/>
            <person name="Thoren M.H."/>
            <person name="Johannesson H."/>
        </authorList>
    </citation>
    <scope>NUCLEOTIDE SEQUENCE</scope>
    <source>
        <strain evidence="3">SMH4131-1</strain>
    </source>
</reference>
<dbReference type="Gene3D" id="3.40.50.300">
    <property type="entry name" value="P-loop containing nucleotide triphosphate hydrolases"/>
    <property type="match status" value="1"/>
</dbReference>
<dbReference type="InterPro" id="IPR007111">
    <property type="entry name" value="NACHT_NTPase"/>
</dbReference>
<dbReference type="InterPro" id="IPR056125">
    <property type="entry name" value="DUF7708"/>
</dbReference>
<dbReference type="PANTHER" id="PTHR10039:SF14">
    <property type="entry name" value="NACHT DOMAIN-CONTAINING PROTEIN"/>
    <property type="match status" value="1"/>
</dbReference>
<dbReference type="Proteomes" id="UP001286456">
    <property type="component" value="Unassembled WGS sequence"/>
</dbReference>
<evidence type="ECO:0000256" key="1">
    <source>
        <dbReference type="ARBA" id="ARBA00022737"/>
    </source>
</evidence>
<proteinExistence type="predicted"/>
<comment type="caution">
    <text evidence="3">The sequence shown here is derived from an EMBL/GenBank/DDBJ whole genome shotgun (WGS) entry which is preliminary data.</text>
</comment>